<comment type="similarity">
    <text evidence="1">Belongs to the initiator RepB protein family.</text>
</comment>
<dbReference type="RefSeq" id="WP_093326185.1">
    <property type="nucleotide sequence ID" value="NZ_FOSZ01000015.1"/>
</dbReference>
<dbReference type="Gene3D" id="1.10.10.10">
    <property type="entry name" value="Winged helix-like DNA-binding domain superfamily/Winged helix DNA-binding domain"/>
    <property type="match status" value="2"/>
</dbReference>
<dbReference type="Pfam" id="PF01051">
    <property type="entry name" value="Rep3_N"/>
    <property type="match status" value="1"/>
</dbReference>
<evidence type="ECO:0000256" key="2">
    <source>
        <dbReference type="SAM" id="Coils"/>
    </source>
</evidence>
<reference evidence="5" key="1">
    <citation type="submission" date="2016-10" db="EMBL/GenBank/DDBJ databases">
        <authorList>
            <person name="Varghese N."/>
            <person name="Submissions S."/>
        </authorList>
    </citation>
    <scope>NUCLEOTIDE SEQUENCE [LARGE SCALE GENOMIC DNA]</scope>
    <source>
        <strain evidence="5">DSM 28453</strain>
    </source>
</reference>
<dbReference type="SUPFAM" id="SSF46785">
    <property type="entry name" value="Winged helix' DNA-binding domain"/>
    <property type="match status" value="2"/>
</dbReference>
<dbReference type="Pfam" id="PF21205">
    <property type="entry name" value="Rep3_C"/>
    <property type="match status" value="1"/>
</dbReference>
<keyword evidence="2" id="KW-0175">Coiled coil</keyword>
<dbReference type="STRING" id="1280847.SAMN04488036_11510"/>
<dbReference type="AlphaFoldDB" id="A0A1I4HMT0"/>
<dbReference type="InterPro" id="IPR000525">
    <property type="entry name" value="Initiator_Rep_WH1"/>
</dbReference>
<proteinExistence type="inferred from homology"/>
<dbReference type="Proteomes" id="UP000198851">
    <property type="component" value="Unassembled WGS sequence"/>
</dbReference>
<dbReference type="InterPro" id="IPR036388">
    <property type="entry name" value="WH-like_DNA-bd_sf"/>
</dbReference>
<dbReference type="GO" id="GO:0003887">
    <property type="term" value="F:DNA-directed DNA polymerase activity"/>
    <property type="evidence" value="ECO:0007669"/>
    <property type="project" value="InterPro"/>
</dbReference>
<sequence length="455" mass="51748">MKIEQKKHSKDNQILKKHVAAIHIGAKLSLLQRKLVNALLYNAYDQLLTGEEHHISASVLCEMIGFDSKNIGYLKGALKGLMETVVEFDVLEEDGERSWEAMVLLPYAKIKGGTCTYRYERALAEKLYHPDVYSKINLSVLREMNSAHALVLYENCYRFEGIGHTAWWDVEVFRKLMAVDMMPSYKPFKALNRNVIQPAMKEVNKLSNIQVEMETRMKGRTVTGLRFIVKPNAQLSLVGMDSEDEITDRRAYKALMAEGVSKTLARAWVIEHDEDYIFEKLDLASSEAAKGKIKSSKAGFLRAAVENDFHNENTAKKQALEAAQERKTAREKLERKLETLKAAQREAETSYRWHVAEIIENAFQELSEGQREAVAAEFQRGLGSSIYVNAFKKGGWKDRLNAVEIRKFWSARDLYLPSPAEWAQKNGSNEPETLKAQIEGLELEIKNSVVSVEPN</sequence>
<evidence type="ECO:0000313" key="4">
    <source>
        <dbReference type="EMBL" id="SFL43559.1"/>
    </source>
</evidence>
<evidence type="ECO:0000313" key="5">
    <source>
        <dbReference type="Proteomes" id="UP000198851"/>
    </source>
</evidence>
<protein>
    <submittedName>
        <fullName evidence="4">Initiator Replication protein</fullName>
    </submittedName>
</protein>
<feature type="coiled-coil region" evidence="2">
    <location>
        <begin position="316"/>
        <end position="350"/>
    </location>
</feature>
<feature type="domain" description="Initiator Rep protein WH1" evidence="3">
    <location>
        <begin position="15"/>
        <end position="156"/>
    </location>
</feature>
<accession>A0A1I4HMT0</accession>
<name>A0A1I4HMT0_9RHOB</name>
<dbReference type="EMBL" id="FOSZ01000015">
    <property type="protein sequence ID" value="SFL43559.1"/>
    <property type="molecule type" value="Genomic_DNA"/>
</dbReference>
<dbReference type="GO" id="GO:0006270">
    <property type="term" value="P:DNA replication initiation"/>
    <property type="evidence" value="ECO:0007669"/>
    <property type="project" value="InterPro"/>
</dbReference>
<dbReference type="OrthoDB" id="1522717at2"/>
<evidence type="ECO:0000259" key="3">
    <source>
        <dbReference type="Pfam" id="PF01051"/>
    </source>
</evidence>
<evidence type="ECO:0000256" key="1">
    <source>
        <dbReference type="ARBA" id="ARBA00038283"/>
    </source>
</evidence>
<organism evidence="4 5">
    <name type="scientific">Shimia haliotis</name>
    <dbReference type="NCBI Taxonomy" id="1280847"/>
    <lineage>
        <taxon>Bacteria</taxon>
        <taxon>Pseudomonadati</taxon>
        <taxon>Pseudomonadota</taxon>
        <taxon>Alphaproteobacteria</taxon>
        <taxon>Rhodobacterales</taxon>
        <taxon>Roseobacteraceae</taxon>
    </lineage>
</organism>
<dbReference type="InterPro" id="IPR036390">
    <property type="entry name" value="WH_DNA-bd_sf"/>
</dbReference>
<gene>
    <name evidence="4" type="ORF">SAMN04488036_11510</name>
</gene>
<keyword evidence="5" id="KW-1185">Reference proteome</keyword>